<dbReference type="GO" id="GO:0005975">
    <property type="term" value="P:carbohydrate metabolic process"/>
    <property type="evidence" value="ECO:0007669"/>
    <property type="project" value="InterPro"/>
</dbReference>
<evidence type="ECO:0000313" key="3">
    <source>
        <dbReference type="EMBL" id="RVU02393.1"/>
    </source>
</evidence>
<accession>A0A3S2Y340</accession>
<dbReference type="InterPro" id="IPR005198">
    <property type="entry name" value="Glyco_hydro_76"/>
</dbReference>
<dbReference type="InterPro" id="IPR008928">
    <property type="entry name" value="6-hairpin_glycosidase_sf"/>
</dbReference>
<dbReference type="InterPro" id="IPR053169">
    <property type="entry name" value="MUG_Protein"/>
</dbReference>
<dbReference type="AlphaFoldDB" id="A0A3S2Y340"/>
<dbReference type="PANTHER" id="PTHR47791:SF4">
    <property type="entry name" value="(PUTATIVE SECRETED PROTEIN)-RELATED"/>
    <property type="match status" value="1"/>
</dbReference>
<keyword evidence="2" id="KW-0732">Signal</keyword>
<proteinExistence type="predicted"/>
<dbReference type="Gene3D" id="1.50.10.20">
    <property type="match status" value="1"/>
</dbReference>
<evidence type="ECO:0000313" key="4">
    <source>
        <dbReference type="Proteomes" id="UP000282759"/>
    </source>
</evidence>
<feature type="signal peptide" evidence="2">
    <location>
        <begin position="1"/>
        <end position="19"/>
    </location>
</feature>
<reference evidence="3 4" key="1">
    <citation type="submission" date="2019-01" db="EMBL/GenBank/DDBJ databases">
        <authorList>
            <person name="Chen W.-M."/>
        </authorList>
    </citation>
    <scope>NUCLEOTIDE SEQUENCE [LARGE SCALE GENOMIC DNA]</scope>
    <source>
        <strain evidence="3 4">YBJ-36</strain>
    </source>
</reference>
<evidence type="ECO:0008006" key="5">
    <source>
        <dbReference type="Google" id="ProtNLM"/>
    </source>
</evidence>
<dbReference type="SUPFAM" id="SSF48208">
    <property type="entry name" value="Six-hairpin glycosidases"/>
    <property type="match status" value="1"/>
</dbReference>
<protein>
    <recommendedName>
        <fullName evidence="5">Beta-galactosidase</fullName>
    </recommendedName>
</protein>
<dbReference type="OrthoDB" id="974455at2"/>
<sequence>MKNVFLKGCVVVLAGVLMASCGKEKSNPAPVKPDTSDNGGGTSESKYLTLAKETNSFIRSTLLTPFGNYKISNETTLNTAYEWYNASQIYADAAMVAVGEESYRASMDKTITWMSNMWDKNDPNGGYFAASNLDGSGAGGDKYVDDNGLTGMIYLDAYDITTGDKKEQYLNSAKGCANWLMHSGLWDDTYGGGFWWSTGKQNKPTQSNALAMQLFLRLYKITGETYYRDWAVSVNNWLNSKMYDSNTGLYIWMIDGPGTGTKHAEIFTYDNAIVLEAYLIWKDAMNDNSYLAKAQAIGNAMNKTLWDKGYNVYIFNTKDIRVTPAWCGWGSQAMIKLYEADGNTAWLSYAKGNIDAINNVLRSTATKGYYQFAGLNGAGRYTNMEGVDQAWMQRLQAMLSKYK</sequence>
<dbReference type="PANTHER" id="PTHR47791">
    <property type="entry name" value="MEIOTICALLY UP-REGULATED GENE 191 PROTEIN"/>
    <property type="match status" value="1"/>
</dbReference>
<comment type="caution">
    <text evidence="3">The sequence shown here is derived from an EMBL/GenBank/DDBJ whole genome shotgun (WGS) entry which is preliminary data.</text>
</comment>
<gene>
    <name evidence="3" type="ORF">EOD41_00175</name>
</gene>
<feature type="chain" id="PRO_5018701581" description="Beta-galactosidase" evidence="2">
    <location>
        <begin position="20"/>
        <end position="403"/>
    </location>
</feature>
<dbReference type="PROSITE" id="PS51257">
    <property type="entry name" value="PROKAR_LIPOPROTEIN"/>
    <property type="match status" value="1"/>
</dbReference>
<keyword evidence="4" id="KW-1185">Reference proteome</keyword>
<evidence type="ECO:0000256" key="2">
    <source>
        <dbReference type="SAM" id="SignalP"/>
    </source>
</evidence>
<organism evidence="3 4">
    <name type="scientific">Mucilaginibacter limnophilus</name>
    <dbReference type="NCBI Taxonomy" id="1932778"/>
    <lineage>
        <taxon>Bacteria</taxon>
        <taxon>Pseudomonadati</taxon>
        <taxon>Bacteroidota</taxon>
        <taxon>Sphingobacteriia</taxon>
        <taxon>Sphingobacteriales</taxon>
        <taxon>Sphingobacteriaceae</taxon>
        <taxon>Mucilaginibacter</taxon>
    </lineage>
</organism>
<name>A0A3S2Y340_9SPHI</name>
<feature type="region of interest" description="Disordered" evidence="1">
    <location>
        <begin position="23"/>
        <end position="45"/>
    </location>
</feature>
<dbReference type="RefSeq" id="WP_127702769.1">
    <property type="nucleotide sequence ID" value="NZ_SACK01000001.1"/>
</dbReference>
<dbReference type="Pfam" id="PF03663">
    <property type="entry name" value="Glyco_hydro_76"/>
    <property type="match status" value="1"/>
</dbReference>
<dbReference type="EMBL" id="SACK01000001">
    <property type="protein sequence ID" value="RVU02393.1"/>
    <property type="molecule type" value="Genomic_DNA"/>
</dbReference>
<evidence type="ECO:0000256" key="1">
    <source>
        <dbReference type="SAM" id="MobiDB-lite"/>
    </source>
</evidence>
<dbReference type="Proteomes" id="UP000282759">
    <property type="component" value="Unassembled WGS sequence"/>
</dbReference>